<dbReference type="AlphaFoldDB" id="A0A1G2EDE9"/>
<reference evidence="2 3" key="1">
    <citation type="journal article" date="2016" name="Nat. Commun.">
        <title>Thousands of microbial genomes shed light on interconnected biogeochemical processes in an aquifer system.</title>
        <authorList>
            <person name="Anantharaman K."/>
            <person name="Brown C.T."/>
            <person name="Hug L.A."/>
            <person name="Sharon I."/>
            <person name="Castelle C.J."/>
            <person name="Probst A.J."/>
            <person name="Thomas B.C."/>
            <person name="Singh A."/>
            <person name="Wilkins M.J."/>
            <person name="Karaoz U."/>
            <person name="Brodie E.L."/>
            <person name="Williams K.H."/>
            <person name="Hubbard S.S."/>
            <person name="Banfield J.F."/>
        </authorList>
    </citation>
    <scope>NUCLEOTIDE SEQUENCE [LARGE SCALE GENOMIC DNA]</scope>
</reference>
<protein>
    <recommendedName>
        <fullName evidence="1">HD domain-containing protein</fullName>
    </recommendedName>
</protein>
<evidence type="ECO:0000259" key="1">
    <source>
        <dbReference type="Pfam" id="PF01966"/>
    </source>
</evidence>
<dbReference type="InterPro" id="IPR003607">
    <property type="entry name" value="HD/PDEase_dom"/>
</dbReference>
<feature type="domain" description="HD" evidence="1">
    <location>
        <begin position="104"/>
        <end position="217"/>
    </location>
</feature>
<accession>A0A1G2EDE9</accession>
<evidence type="ECO:0000313" key="3">
    <source>
        <dbReference type="Proteomes" id="UP000176406"/>
    </source>
</evidence>
<dbReference type="EMBL" id="MHMG01000012">
    <property type="protein sequence ID" value="OGZ23642.1"/>
    <property type="molecule type" value="Genomic_DNA"/>
</dbReference>
<dbReference type="CDD" id="cd00077">
    <property type="entry name" value="HDc"/>
    <property type="match status" value="1"/>
</dbReference>
<comment type="caution">
    <text evidence="2">The sequence shown here is derived from an EMBL/GenBank/DDBJ whole genome shotgun (WGS) entry which is preliminary data.</text>
</comment>
<dbReference type="InterPro" id="IPR006674">
    <property type="entry name" value="HD_domain"/>
</dbReference>
<gene>
    <name evidence="2" type="ORF">A3A08_02130</name>
</gene>
<dbReference type="Proteomes" id="UP000176406">
    <property type="component" value="Unassembled WGS sequence"/>
</dbReference>
<evidence type="ECO:0000313" key="2">
    <source>
        <dbReference type="EMBL" id="OGZ23642.1"/>
    </source>
</evidence>
<name>A0A1G2EDE9_9BACT</name>
<sequence length="325" mass="37039">MEEFDFSSAREKLMDEANALAAKWRKNPTDFEGKPTITPLEMRSIRNKLAEKFLADGSYDFLRRKGFLPKDVRNARSIILALQPIEEEVIPDPKRRPWNSSCQEHADQVGILARLFAEQLQPKNTDWQNKLEIEGLVHDIGRYASHHPWIHGTEGAQLLSFLNFKKDFEHVAYYHLEAGAPILGATPDNWEAILNAPNIMAEIARTDLSLIIIALADMAKKSVEEPAGSGKFVNWFADPMEGVFVSGLRRLTKPQKLAVRNINPADIQSKEQLLEIYRVDKQMGTYLGLCFMFKQYLIKGYGVDFKRILDNARTCWQEMTSGSIL</sequence>
<dbReference type="SUPFAM" id="SSF109604">
    <property type="entry name" value="HD-domain/PDEase-like"/>
    <property type="match status" value="1"/>
</dbReference>
<organism evidence="2 3">
    <name type="scientific">Candidatus Nealsonbacteria bacterium RIFCSPLOWO2_01_FULL_41_9</name>
    <dbReference type="NCBI Taxonomy" id="1801671"/>
    <lineage>
        <taxon>Bacteria</taxon>
        <taxon>Candidatus Nealsoniibacteriota</taxon>
    </lineage>
</organism>
<dbReference type="Gene3D" id="1.10.3210.10">
    <property type="entry name" value="Hypothetical protein af1432"/>
    <property type="match status" value="1"/>
</dbReference>
<dbReference type="Pfam" id="PF01966">
    <property type="entry name" value="HD"/>
    <property type="match status" value="1"/>
</dbReference>
<proteinExistence type="predicted"/>